<protein>
    <submittedName>
        <fullName evidence="2">ATP-binding protein</fullName>
    </submittedName>
</protein>
<evidence type="ECO:0000313" key="2">
    <source>
        <dbReference type="EMBL" id="MBO1868847.1"/>
    </source>
</evidence>
<dbReference type="EMBL" id="JAGEMI010000001">
    <property type="protein sequence ID" value="MBO1868847.1"/>
    <property type="molecule type" value="Genomic_DNA"/>
</dbReference>
<dbReference type="EMBL" id="CP086136">
    <property type="protein sequence ID" value="UEM12352.1"/>
    <property type="molecule type" value="Genomic_DNA"/>
</dbReference>
<evidence type="ECO:0000313" key="4">
    <source>
        <dbReference type="Proteomes" id="UP000664702"/>
    </source>
</evidence>
<keyword evidence="2" id="KW-0547">Nucleotide-binding</keyword>
<feature type="region of interest" description="Disordered" evidence="1">
    <location>
        <begin position="635"/>
        <end position="674"/>
    </location>
</feature>
<reference evidence="3 4" key="2">
    <citation type="journal article" date="2022" name="Int. J. Syst. Evol. Microbiol.">
        <title>Strains of Bradyrhizobium barranii sp. nov. associated with legumes native to Canada are symbionts of soybeans and belong to different subspecies (subsp. barranii subsp. nov. and subsp. apii subsp. nov.) and symbiovars (sv. glycinearum and sv. septentrionale).</title>
        <authorList>
            <person name="Bromfield E.S.P."/>
            <person name="Cloutier S."/>
            <person name="Wasai-Hara S."/>
            <person name="Minamisawa K."/>
        </authorList>
    </citation>
    <scope>NUCLEOTIDE SEQUENCE [LARGE SCALE GENOMIC DNA]</scope>
    <source>
        <strain evidence="3 4">144S4</strain>
    </source>
</reference>
<dbReference type="GO" id="GO:0005524">
    <property type="term" value="F:ATP binding"/>
    <property type="evidence" value="ECO:0007669"/>
    <property type="project" value="UniProtKB-KW"/>
</dbReference>
<reference evidence="2" key="1">
    <citation type="submission" date="2021-03" db="EMBL/GenBank/DDBJ databases">
        <title>Whole Genome Sequence of Bradyrhizobium sp. Strain 144S4.</title>
        <authorList>
            <person name="Bromfield E.S.P."/>
            <person name="Cloutier S."/>
        </authorList>
    </citation>
    <scope>NUCLEOTIDE SEQUENCE [LARGE SCALE GENOMIC DNA]</scope>
    <source>
        <strain evidence="2">144S4</strain>
    </source>
</reference>
<name>A0A939MMS1_9BRAD</name>
<dbReference type="InterPro" id="IPR051162">
    <property type="entry name" value="T4SS_component"/>
</dbReference>
<organism evidence="2">
    <name type="scientific">Bradyrhizobium barranii subsp. barranii</name>
    <dbReference type="NCBI Taxonomy" id="2823807"/>
    <lineage>
        <taxon>Bacteria</taxon>
        <taxon>Pseudomonadati</taxon>
        <taxon>Pseudomonadota</taxon>
        <taxon>Alphaproteobacteria</taxon>
        <taxon>Hyphomicrobiales</taxon>
        <taxon>Nitrobacteraceae</taxon>
        <taxon>Bradyrhizobium</taxon>
        <taxon>Bradyrhizobium barranii</taxon>
    </lineage>
</organism>
<keyword evidence="2" id="KW-0067">ATP-binding</keyword>
<dbReference type="AlphaFoldDB" id="A0A939MMS1"/>
<evidence type="ECO:0000313" key="3">
    <source>
        <dbReference type="EMBL" id="UEM12352.1"/>
    </source>
</evidence>
<dbReference type="InterPro" id="IPR027417">
    <property type="entry name" value="P-loop_NTPase"/>
</dbReference>
<dbReference type="RefSeq" id="WP_208089185.1">
    <property type="nucleotide sequence ID" value="NZ_CP086136.1"/>
</dbReference>
<dbReference type="PANTHER" id="PTHR30121">
    <property type="entry name" value="UNCHARACTERIZED PROTEIN YJGR-RELATED"/>
    <property type="match status" value="1"/>
</dbReference>
<dbReference type="PANTHER" id="PTHR30121:SF6">
    <property type="entry name" value="SLR6007 PROTEIN"/>
    <property type="match status" value="1"/>
</dbReference>
<dbReference type="Gene3D" id="3.40.50.300">
    <property type="entry name" value="P-loop containing nucleotide triphosphate hydrolases"/>
    <property type="match status" value="2"/>
</dbReference>
<dbReference type="Proteomes" id="UP000664702">
    <property type="component" value="Chromosome"/>
</dbReference>
<gene>
    <name evidence="3" type="ORF">J4G43_049465</name>
    <name evidence="2" type="ORF">J4G43_51125</name>
</gene>
<proteinExistence type="predicted"/>
<sequence length="674" mass="75722">MVLYNEVRATHVGSLWANPKAIEHINTLVAERVGELVDLPQSSTILKALDRCQQEVLALEATIFSFPEVDLNAGVLSLKEHVDLRRYLRAKQHFLANDDRVSDLLITALRNVSWGFISSLPALSESMDAAPLTVPLVCLLPNSQEVVDRVIGTICKKEHVEAGLFIALYERLYASLCEASGNSPEDEKPRRPMIYAADSELPPIELVETYLKGTPFLDLFLCPVPFKLPQKSRFEHQWIVAPPGAGKSTLLQYLILRDLELVAADQASIVVMESNRDLIKAIEGLKVFAPGERLGGKLVVIDAEDVEWPVALNLFDVGIGEMHSYSPAEHEGFRNAVLALYDYIFSALLSAEMTSRQNTLFHFTIELLLTIPSATLDTLIDLMQPGGLAKFKEHLTKLDPDGRRFFELKFNSKEFDRTKEQVIDRLFAVKRIRTLSRMFSAPRSKFDFFTEMSAGKVILINVPQSLLQEDGVEIVGRFFISMILLAAHKRQLLPKGQRLPCFVYIDECQDFIKRDPKIPVILDQARKLNVGLVLAHQRLQQMQPHVLDALYGATAIKFASKISDAAAHALARDMRTTPDFILNQPAYHFAAYVRGMTNTALSIGIPATDFTKLPRMAAAEYTAVRKRIRERYSIRPEAPGTVQKEVREERMNRETASEPARPAEPDFGGDDWRS</sequence>
<feature type="compositionally biased region" description="Basic and acidic residues" evidence="1">
    <location>
        <begin position="644"/>
        <end position="674"/>
    </location>
</feature>
<dbReference type="KEGG" id="bban:J4G43_049465"/>
<accession>A0A939MMS1</accession>
<evidence type="ECO:0000256" key="1">
    <source>
        <dbReference type="SAM" id="MobiDB-lite"/>
    </source>
</evidence>
<dbReference type="SUPFAM" id="SSF52540">
    <property type="entry name" value="P-loop containing nucleoside triphosphate hydrolases"/>
    <property type="match status" value="1"/>
</dbReference>